<dbReference type="AlphaFoldDB" id="B8G5V9"/>
<gene>
    <name evidence="1" type="ordered locus">Cagg_0902</name>
</gene>
<reference evidence="1" key="1">
    <citation type="submission" date="2008-12" db="EMBL/GenBank/DDBJ databases">
        <title>Complete sequence of Chloroflexus aggregans DSM 9485.</title>
        <authorList>
            <consortium name="US DOE Joint Genome Institute"/>
            <person name="Lucas S."/>
            <person name="Copeland A."/>
            <person name="Lapidus A."/>
            <person name="Glavina del Rio T."/>
            <person name="Dalin E."/>
            <person name="Tice H."/>
            <person name="Pitluck S."/>
            <person name="Foster B."/>
            <person name="Larimer F."/>
            <person name="Land M."/>
            <person name="Hauser L."/>
            <person name="Kyrpides N."/>
            <person name="Mikhailova N."/>
            <person name="Bryant D."/>
            <person name="Richardson P."/>
        </authorList>
    </citation>
    <scope>NUCLEOTIDE SEQUENCE</scope>
    <source>
        <strain evidence="1">DSM 9485</strain>
    </source>
</reference>
<evidence type="ECO:0000313" key="2">
    <source>
        <dbReference type="Proteomes" id="UP000002508"/>
    </source>
</evidence>
<dbReference type="NCBIfam" id="TIGR04256">
    <property type="entry name" value="GxxExxY"/>
    <property type="match status" value="1"/>
</dbReference>
<dbReference type="InterPro" id="IPR026350">
    <property type="entry name" value="GxxExxY"/>
</dbReference>
<accession>B8G5V9</accession>
<evidence type="ECO:0008006" key="3">
    <source>
        <dbReference type="Google" id="ProtNLM"/>
    </source>
</evidence>
<protein>
    <recommendedName>
        <fullName evidence="3">GxxExxY protein</fullName>
    </recommendedName>
</protein>
<organism evidence="1 2">
    <name type="scientific">Chloroflexus aggregans (strain MD-66 / DSM 9485)</name>
    <dbReference type="NCBI Taxonomy" id="326427"/>
    <lineage>
        <taxon>Bacteria</taxon>
        <taxon>Bacillati</taxon>
        <taxon>Chloroflexota</taxon>
        <taxon>Chloroflexia</taxon>
        <taxon>Chloroflexales</taxon>
        <taxon>Chloroflexineae</taxon>
        <taxon>Chloroflexaceae</taxon>
        <taxon>Chloroflexus</taxon>
    </lineage>
</organism>
<dbReference type="Pfam" id="PF13366">
    <property type="entry name" value="PDDEXK_3"/>
    <property type="match status" value="1"/>
</dbReference>
<evidence type="ECO:0000313" key="1">
    <source>
        <dbReference type="EMBL" id="ACL23820.1"/>
    </source>
</evidence>
<dbReference type="KEGG" id="cag:Cagg_0902"/>
<dbReference type="RefSeq" id="WP_012616186.1">
    <property type="nucleotide sequence ID" value="NC_011831.1"/>
</dbReference>
<name>B8G5V9_CHLAD</name>
<dbReference type="HOGENOM" id="CLU_134960_0_1_0"/>
<dbReference type="Proteomes" id="UP000002508">
    <property type="component" value="Chromosome"/>
</dbReference>
<dbReference type="eggNOG" id="COG0614">
    <property type="taxonomic scope" value="Bacteria"/>
</dbReference>
<sequence>MLHATITDIILKSFYTVYNQLGYGFLEKVYENSLAYELRKRGLFVQQQMPIRVVYDGVLVGEYVADLLVEYCVIVELKAVEALRPEHQAQLLNYLKATEIEVGLLLNFGPRPTFARKIFTNDRKRGLRS</sequence>
<dbReference type="OrthoDB" id="9798792at2"/>
<dbReference type="STRING" id="326427.Cagg_0902"/>
<dbReference type="EMBL" id="CP001337">
    <property type="protein sequence ID" value="ACL23820.1"/>
    <property type="molecule type" value="Genomic_DNA"/>
</dbReference>
<proteinExistence type="predicted"/>
<keyword evidence="2" id="KW-1185">Reference proteome</keyword>